<feature type="region of interest" description="Disordered" evidence="1">
    <location>
        <begin position="1"/>
        <end position="64"/>
    </location>
</feature>
<evidence type="ECO:0000313" key="2">
    <source>
        <dbReference type="EMBL" id="EUD69108.1"/>
    </source>
</evidence>
<reference evidence="2 3" key="1">
    <citation type="submission" date="2013-02" db="EMBL/GenBank/DDBJ databases">
        <title>The Genome Sequence of Plasmodium inui San Antonio 1.</title>
        <authorList>
            <consortium name="The Broad Institute Genome Sequencing Platform"/>
            <consortium name="The Broad Institute Genome Sequencing Center for Infectious Disease"/>
            <person name="Neafsey D."/>
            <person name="Cheeseman I."/>
            <person name="Volkman S."/>
            <person name="Adams J."/>
            <person name="Walker B."/>
            <person name="Young S.K."/>
            <person name="Zeng Q."/>
            <person name="Gargeya S."/>
            <person name="Fitzgerald M."/>
            <person name="Haas B."/>
            <person name="Abouelleil A."/>
            <person name="Alvarado L."/>
            <person name="Arachchi H.M."/>
            <person name="Berlin A.M."/>
            <person name="Chapman S.B."/>
            <person name="Dewar J."/>
            <person name="Goldberg J."/>
            <person name="Griggs A."/>
            <person name="Gujja S."/>
            <person name="Hansen M."/>
            <person name="Howarth C."/>
            <person name="Imamovic A."/>
            <person name="Larimer J."/>
            <person name="McCowan C."/>
            <person name="Murphy C."/>
            <person name="Neiman D."/>
            <person name="Pearson M."/>
            <person name="Priest M."/>
            <person name="Roberts A."/>
            <person name="Saif S."/>
            <person name="Shea T."/>
            <person name="Sisk P."/>
            <person name="Sykes S."/>
            <person name="Wortman J."/>
            <person name="Nusbaum C."/>
            <person name="Birren B."/>
        </authorList>
    </citation>
    <scope>NUCLEOTIDE SEQUENCE [LARGE SCALE GENOMIC DNA]</scope>
    <source>
        <strain evidence="2 3">San Antonio 1</strain>
    </source>
</reference>
<protein>
    <submittedName>
        <fullName evidence="2">Uncharacterized protein</fullName>
    </submittedName>
</protein>
<feature type="compositionally biased region" description="Basic and acidic residues" evidence="1">
    <location>
        <begin position="140"/>
        <end position="150"/>
    </location>
</feature>
<feature type="compositionally biased region" description="Basic and acidic residues" evidence="1">
    <location>
        <begin position="179"/>
        <end position="195"/>
    </location>
</feature>
<feature type="compositionally biased region" description="Basic and acidic residues" evidence="1">
    <location>
        <begin position="202"/>
        <end position="217"/>
    </location>
</feature>
<name>W7ACT1_9APIC</name>
<feature type="compositionally biased region" description="Acidic residues" evidence="1">
    <location>
        <begin position="866"/>
        <end position="876"/>
    </location>
</feature>
<evidence type="ECO:0000256" key="1">
    <source>
        <dbReference type="SAM" id="MobiDB-lite"/>
    </source>
</evidence>
<keyword evidence="3" id="KW-1185">Reference proteome</keyword>
<dbReference type="Proteomes" id="UP000030640">
    <property type="component" value="Unassembled WGS sequence"/>
</dbReference>
<dbReference type="AlphaFoldDB" id="W7ACT1"/>
<feature type="region of interest" description="Disordered" evidence="1">
    <location>
        <begin position="859"/>
        <end position="886"/>
    </location>
</feature>
<organism evidence="2 3">
    <name type="scientific">Plasmodium inui San Antonio 1</name>
    <dbReference type="NCBI Taxonomy" id="1237626"/>
    <lineage>
        <taxon>Eukaryota</taxon>
        <taxon>Sar</taxon>
        <taxon>Alveolata</taxon>
        <taxon>Apicomplexa</taxon>
        <taxon>Aconoidasida</taxon>
        <taxon>Haemosporida</taxon>
        <taxon>Plasmodiidae</taxon>
        <taxon>Plasmodium</taxon>
        <taxon>Plasmodium (Plasmodium)</taxon>
    </lineage>
</organism>
<dbReference type="VEuPathDB" id="PlasmoDB:C922_00800"/>
<evidence type="ECO:0000313" key="3">
    <source>
        <dbReference type="Proteomes" id="UP000030640"/>
    </source>
</evidence>
<feature type="region of interest" description="Disordered" evidence="1">
    <location>
        <begin position="476"/>
        <end position="532"/>
    </location>
</feature>
<sequence length="886" mass="100878">MEKESRAQKKKRKKDERQGSVGSEEGGGPNRGSSCEESGLDEGPPDNNDASDSQDEMSNLEDLPEYERELILAKRHEEHMIKEHRRILLKKVKPQSQAERTDQDDDANYVVHGGKSVVPAPGSKAALGKAKKKVAPPPMEKADVSGRPTKEGATTGKKQNKQNVKTRMGGTTASSVVEKNLHRSDAHDEFKKGKDSFLSQVQEKEATKREEKEKLDYQTDGVKGATKGDGVKGRRLNKVCNDTEDSSPSDDSSRRKKSVKKRVKKKETLHTQEGLSNNFDVMITSDERNELSSNDKGEKREDWNKKKKVLRKGSHLYDSKQPLRHKGSDPEDSGESGDSRGSRYSRYSRDGEKNKREHRTPSRSLTEDYHEGNKLFDDSKDPIEPYGGKGDPSAKETQTPERLIQLYKEEKKIKLEVYKYMTYEIITYFQLKKTFLLDMSEHINFVYHVIGHLVKVNDVNLMVRLAGGERIKSDPVGSNTVASNRMGSNPVEGTPLVSTAAPGKSAPTDQRRNAKEVNPPNEEGINTTSNPTNQNVKKKIFFITNVVKSENYFCVDRHTNVKFELAHLDNMQNILFFTRMKNQMIKNKRLNINEVTSHDNASLSYPGSSTFLCDLRNISDQKFSVDEYNCIKLFSIDLQFLKNFHHFLREKIEDLKNFRYTERQIEHLVEMKKKQSFHEIFSNRKSLDAVPISRITVQREICSIQREIDTLNYAKRRANPRDLHALSQLGHQIDTLTRKKDILKGQLQKTRTNLAPNRTLEGVHHEPDKTISKEKPLRSYSGAPLKSYRSAPLMEELPHKLLGVEERRGISRLANYIHEEKKSFINFVTGKFADLPLDVHNKIVSHFLLGCLQREQAYLDNPPADSSEEGSEEESGEDYHLFGGNK</sequence>
<feature type="region of interest" description="Disordered" evidence="1">
    <location>
        <begin position="85"/>
        <end position="400"/>
    </location>
</feature>
<proteinExistence type="predicted"/>
<dbReference type="EMBL" id="KI965461">
    <property type="protein sequence ID" value="EUD69108.1"/>
    <property type="molecule type" value="Genomic_DNA"/>
</dbReference>
<feature type="compositionally biased region" description="Basic and acidic residues" evidence="1">
    <location>
        <begin position="365"/>
        <end position="383"/>
    </location>
</feature>
<feature type="compositionally biased region" description="Basic and acidic residues" evidence="1">
    <location>
        <begin position="337"/>
        <end position="355"/>
    </location>
</feature>
<feature type="compositionally biased region" description="Polar residues" evidence="1">
    <location>
        <begin position="161"/>
        <end position="177"/>
    </location>
</feature>
<feature type="compositionally biased region" description="Basic residues" evidence="1">
    <location>
        <begin position="305"/>
        <end position="314"/>
    </location>
</feature>
<accession>W7ACT1</accession>
<feature type="compositionally biased region" description="Polar residues" evidence="1">
    <location>
        <begin position="476"/>
        <end position="487"/>
    </location>
</feature>
<feature type="compositionally biased region" description="Acidic residues" evidence="1">
    <location>
        <begin position="52"/>
        <end position="64"/>
    </location>
</feature>
<feature type="compositionally biased region" description="Low complexity" evidence="1">
    <location>
        <begin position="119"/>
        <end position="128"/>
    </location>
</feature>
<dbReference type="RefSeq" id="XP_008814634.1">
    <property type="nucleotide sequence ID" value="XM_008816412.1"/>
</dbReference>
<dbReference type="GeneID" id="20036074"/>
<feature type="compositionally biased region" description="Basic residues" evidence="1">
    <location>
        <begin position="254"/>
        <end position="267"/>
    </location>
</feature>
<gene>
    <name evidence="2" type="ORF">C922_00800</name>
</gene>
<feature type="compositionally biased region" description="Basic and acidic residues" evidence="1">
    <location>
        <begin position="285"/>
        <end position="304"/>
    </location>
</feature>
<dbReference type="OrthoDB" id="372263at2759"/>